<dbReference type="EMBL" id="CP002902">
    <property type="protein sequence ID" value="AEJ43987.1"/>
    <property type="molecule type" value="Genomic_DNA"/>
</dbReference>
<gene>
    <name evidence="2" type="ordered locus">TC41_2076</name>
</gene>
<dbReference type="Pfam" id="PF06782">
    <property type="entry name" value="UPF0236"/>
    <property type="match status" value="1"/>
</dbReference>
<dbReference type="KEGG" id="aad:TC41_2076"/>
<proteinExistence type="inferred from homology"/>
<sequence length="479" mass="55324">MLDIRDGAAGFLPLWMNLLWLSEHPCDFAILEERLMRSFGEFMREMVPRLLEAWDEKLAAERDRNEWELIQRKPRTVVSTLGEITYRRRYYRNRKTGERRFLLDEVAGFEPRRRLSGKLRDQAVALALDVSYRRAAEILQTWVPDISAMAIWQEVQRLGGEKRVRAELEREKVFEQGDAPGGRRKAETLFVEADGVYVRGRREEDGQSHFELKVAVAYEGKQEQGRERRALMNRQVVAGTEEAERFWEEAVSSFGRVWDWASVKRCWLGADGAEWAKKGVGMLPGARYRLDPFHLRQAMVAALGRETQAYRKVWDAVRTEEWSRVEKVLTKMEKQSEGAKKQRISKLKSYMEKNWQGIVGDDDVVSLGAIEGQVFHHVARRMKRHGARWSKPGADALVRLIATRANHEPLRANTPSRSEMQAEVPVKTKPVNEAEIARRVEEAATWLEKHMPALVGPHADRPWVKYVLRELARVSATVA</sequence>
<dbReference type="NCBIfam" id="NF033529">
    <property type="entry name" value="transpos_ISLre2"/>
    <property type="match status" value="1"/>
</dbReference>
<accession>F8IEU1</accession>
<evidence type="ECO:0000313" key="3">
    <source>
        <dbReference type="Proteomes" id="UP000000292"/>
    </source>
</evidence>
<evidence type="ECO:0000256" key="1">
    <source>
        <dbReference type="ARBA" id="ARBA00006539"/>
    </source>
</evidence>
<dbReference type="InterPro" id="IPR009620">
    <property type="entry name" value="UPF0236"/>
</dbReference>
<evidence type="ECO:0008006" key="4">
    <source>
        <dbReference type="Google" id="ProtNLM"/>
    </source>
</evidence>
<organism evidence="2 3">
    <name type="scientific">Alicyclobacillus acidocaldarius (strain Tc-4-1)</name>
    <name type="common">Bacillus acidocaldarius</name>
    <dbReference type="NCBI Taxonomy" id="1048834"/>
    <lineage>
        <taxon>Bacteria</taxon>
        <taxon>Bacillati</taxon>
        <taxon>Bacillota</taxon>
        <taxon>Bacilli</taxon>
        <taxon>Bacillales</taxon>
        <taxon>Alicyclobacillaceae</taxon>
        <taxon>Alicyclobacillus</taxon>
    </lineage>
</organism>
<dbReference type="RefSeq" id="WP_014464833.1">
    <property type="nucleotide sequence ID" value="NC_017167.1"/>
</dbReference>
<comment type="similarity">
    <text evidence="1">Belongs to the UPF0236 family.</text>
</comment>
<dbReference type="AlphaFoldDB" id="F8IEU1"/>
<reference evidence="3" key="2">
    <citation type="submission" date="2011-06" db="EMBL/GenBank/DDBJ databases">
        <title>The complete genome sequence of Alicyclobacillus acidocaldarius sp. Tc-4-1.</title>
        <authorList>
            <person name="Chen Y."/>
            <person name="He Y."/>
            <person name="Dong Z."/>
            <person name="Hu S."/>
        </authorList>
    </citation>
    <scope>NUCLEOTIDE SEQUENCE [LARGE SCALE GENOMIC DNA]</scope>
    <source>
        <strain evidence="3">Tc-4-1</strain>
    </source>
</reference>
<evidence type="ECO:0000313" key="2">
    <source>
        <dbReference type="EMBL" id="AEJ43987.1"/>
    </source>
</evidence>
<dbReference type="HOGENOM" id="CLU_040782_0_1_9"/>
<reference evidence="2 3" key="1">
    <citation type="journal article" date="2011" name="J. Bacteriol.">
        <title>Complete Genome Sequence of Alicyclobacillus acidocaldarius Strain Tc-4-1.</title>
        <authorList>
            <person name="Chen Y."/>
            <person name="He Y."/>
            <person name="Zhang B."/>
            <person name="Yang J."/>
            <person name="Li W."/>
            <person name="Dong Z."/>
            <person name="Hu S."/>
        </authorList>
    </citation>
    <scope>NUCLEOTIDE SEQUENCE [LARGE SCALE GENOMIC DNA]</scope>
    <source>
        <strain evidence="2 3">Tc-4-1</strain>
    </source>
</reference>
<dbReference type="eggNOG" id="ENOG502ZAFZ">
    <property type="taxonomic scope" value="Bacteria"/>
</dbReference>
<name>F8IEU1_ALIAT</name>
<protein>
    <recommendedName>
        <fullName evidence="4">ISLre2 family transposase</fullName>
    </recommendedName>
</protein>
<dbReference type="OrthoDB" id="2371514at2"/>
<dbReference type="PATRIC" id="fig|1048834.4.peg.1962"/>
<dbReference type="STRING" id="1048834.TC41_2076"/>
<dbReference type="Proteomes" id="UP000000292">
    <property type="component" value="Chromosome"/>
</dbReference>